<dbReference type="PANTHER" id="PTHR37384">
    <property type="entry name" value="OS01G0835600 PROTEIN"/>
    <property type="match status" value="1"/>
</dbReference>
<keyword evidence="1" id="KW-0175">Coiled coil</keyword>
<protein>
    <recommendedName>
        <fullName evidence="2">PTM/DIR17-like Tudor domain-containing protein</fullName>
    </recommendedName>
</protein>
<evidence type="ECO:0000256" key="1">
    <source>
        <dbReference type="SAM" id="Coils"/>
    </source>
</evidence>
<feature type="coiled-coil region" evidence="1">
    <location>
        <begin position="116"/>
        <end position="147"/>
    </location>
</feature>
<dbReference type="Gene3D" id="2.30.30.140">
    <property type="match status" value="1"/>
</dbReference>
<dbReference type="Proteomes" id="UP001516023">
    <property type="component" value="Unassembled WGS sequence"/>
</dbReference>
<keyword evidence="4" id="KW-1185">Reference proteome</keyword>
<organism evidence="3 4">
    <name type="scientific">Cyclotella cryptica</name>
    <dbReference type="NCBI Taxonomy" id="29204"/>
    <lineage>
        <taxon>Eukaryota</taxon>
        <taxon>Sar</taxon>
        <taxon>Stramenopiles</taxon>
        <taxon>Ochrophyta</taxon>
        <taxon>Bacillariophyta</taxon>
        <taxon>Coscinodiscophyceae</taxon>
        <taxon>Thalassiosirophycidae</taxon>
        <taxon>Stephanodiscales</taxon>
        <taxon>Stephanodiscaceae</taxon>
        <taxon>Cyclotella</taxon>
    </lineage>
</organism>
<evidence type="ECO:0000313" key="4">
    <source>
        <dbReference type="Proteomes" id="UP001516023"/>
    </source>
</evidence>
<dbReference type="CDD" id="cd20401">
    <property type="entry name" value="Tudor_AtPTM-like"/>
    <property type="match status" value="1"/>
</dbReference>
<evidence type="ECO:0000259" key="2">
    <source>
        <dbReference type="Pfam" id="PF21743"/>
    </source>
</evidence>
<dbReference type="AlphaFoldDB" id="A0ABD3PQH4"/>
<dbReference type="Pfam" id="PF21743">
    <property type="entry name" value="PTM_DIR17_Tudor"/>
    <property type="match status" value="1"/>
</dbReference>
<name>A0ABD3PQH4_9STRA</name>
<sequence>MPIKQLPFTRTKPHLKEMKYSVGQKLSKRFISEESDTERSFSGQITDYDKETKLYKIVYEDDDTEELSEGEIEMLLKRKEIPIAAVQVSKREKNPIVESSTTLEKAILSATDIQECDAIGENLNRLLKKLAQKKAELKREKKKRRWKNAPRCNCGKGSSSYCASCEVEKCTKCLKECTSCERENCSKCFKECSDCGEVKCIKCFEECTGCNENKGKTVKCTDCMKRCWICEDGRCQDCIKLCEECGYSFCMDCAAECDCYEGLLCNACTTKADHNKICVFRRC</sequence>
<dbReference type="PANTHER" id="PTHR37384:SF1">
    <property type="entry name" value="OS01G0835600 PROTEIN"/>
    <property type="match status" value="1"/>
</dbReference>
<dbReference type="EMBL" id="JABMIG020000128">
    <property type="protein sequence ID" value="KAL3790418.1"/>
    <property type="molecule type" value="Genomic_DNA"/>
</dbReference>
<proteinExistence type="predicted"/>
<dbReference type="InterPro" id="IPR047365">
    <property type="entry name" value="Tudor_AtPTM-like"/>
</dbReference>
<gene>
    <name evidence="3" type="ORF">HJC23_013590</name>
</gene>
<evidence type="ECO:0000313" key="3">
    <source>
        <dbReference type="EMBL" id="KAL3790418.1"/>
    </source>
</evidence>
<feature type="domain" description="PTM/DIR17-like Tudor" evidence="2">
    <location>
        <begin position="38"/>
        <end position="76"/>
    </location>
</feature>
<reference evidence="3 4" key="1">
    <citation type="journal article" date="2020" name="G3 (Bethesda)">
        <title>Improved Reference Genome for Cyclotella cryptica CCMP332, a Model for Cell Wall Morphogenesis, Salinity Adaptation, and Lipid Production in Diatoms (Bacillariophyta).</title>
        <authorList>
            <person name="Roberts W.R."/>
            <person name="Downey K.M."/>
            <person name="Ruck E.C."/>
            <person name="Traller J.C."/>
            <person name="Alverson A.J."/>
        </authorList>
    </citation>
    <scope>NUCLEOTIDE SEQUENCE [LARGE SCALE GENOMIC DNA]</scope>
    <source>
        <strain evidence="3 4">CCMP332</strain>
    </source>
</reference>
<comment type="caution">
    <text evidence="3">The sequence shown here is derived from an EMBL/GenBank/DDBJ whole genome shotgun (WGS) entry which is preliminary data.</text>
</comment>
<accession>A0ABD3PQH4</accession>